<dbReference type="FunFam" id="3.30.1330.40:FF:000001">
    <property type="entry name" value="L-PSP family endoribonuclease"/>
    <property type="match status" value="1"/>
</dbReference>
<dbReference type="AlphaFoldDB" id="A0A6G1FYS3"/>
<gene>
    <name evidence="3 5" type="ORF">P152DRAFT_93986</name>
</gene>
<reference evidence="5" key="2">
    <citation type="submission" date="2020-04" db="EMBL/GenBank/DDBJ databases">
        <authorList>
            <consortium name="NCBI Genome Project"/>
        </authorList>
    </citation>
    <scope>NUCLEOTIDE SEQUENCE</scope>
    <source>
        <strain evidence="5">CBS 781.70</strain>
    </source>
</reference>
<dbReference type="EMBL" id="ML975165">
    <property type="protein sequence ID" value="KAF1810709.1"/>
    <property type="molecule type" value="Genomic_DNA"/>
</dbReference>
<feature type="chain" id="PRO_5044631685" evidence="2">
    <location>
        <begin position="20"/>
        <end position="145"/>
    </location>
</feature>
<reference evidence="5" key="3">
    <citation type="submission" date="2025-04" db="UniProtKB">
        <authorList>
            <consortium name="RefSeq"/>
        </authorList>
    </citation>
    <scope>IDENTIFICATION</scope>
    <source>
        <strain evidence="5">CBS 781.70</strain>
    </source>
</reference>
<comment type="similarity">
    <text evidence="1">Belongs to the RutC family.</text>
</comment>
<reference evidence="3 5" key="1">
    <citation type="submission" date="2020-01" db="EMBL/GenBank/DDBJ databases">
        <authorList>
            <consortium name="DOE Joint Genome Institute"/>
            <person name="Haridas S."/>
            <person name="Albert R."/>
            <person name="Binder M."/>
            <person name="Bloem J."/>
            <person name="Labutti K."/>
            <person name="Salamov A."/>
            <person name="Andreopoulos B."/>
            <person name="Baker S.E."/>
            <person name="Barry K."/>
            <person name="Bills G."/>
            <person name="Bluhm B.H."/>
            <person name="Cannon C."/>
            <person name="Castanera R."/>
            <person name="Culley D.E."/>
            <person name="Daum C."/>
            <person name="Ezra D."/>
            <person name="Gonzalez J.B."/>
            <person name="Henrissat B."/>
            <person name="Kuo A."/>
            <person name="Liang C."/>
            <person name="Lipzen A."/>
            <person name="Lutzoni F."/>
            <person name="Magnuson J."/>
            <person name="Mondo S."/>
            <person name="Nolan M."/>
            <person name="Ohm R."/>
            <person name="Pangilinan J."/>
            <person name="Park H.-J."/>
            <person name="Ramirez L."/>
            <person name="Alfaro M."/>
            <person name="Sun H."/>
            <person name="Tritt A."/>
            <person name="Yoshinaga Y."/>
            <person name="Zwiers L.-H."/>
            <person name="Turgeon B.G."/>
            <person name="Goodwin S.B."/>
            <person name="Spatafora J.W."/>
            <person name="Crous P.W."/>
            <person name="Grigoriev I.V."/>
        </authorList>
    </citation>
    <scope>NUCLEOTIDE SEQUENCE</scope>
    <source>
        <strain evidence="3 5">CBS 781.70</strain>
    </source>
</reference>
<keyword evidence="2" id="KW-0732">Signal</keyword>
<dbReference type="OrthoDB" id="309640at2759"/>
<feature type="signal peptide" evidence="2">
    <location>
        <begin position="1"/>
        <end position="19"/>
    </location>
</feature>
<accession>A0A6G1FYS3</accession>
<proteinExistence type="inferred from homology"/>
<dbReference type="GO" id="GO:0005829">
    <property type="term" value="C:cytosol"/>
    <property type="evidence" value="ECO:0007669"/>
    <property type="project" value="TreeGrafter"/>
</dbReference>
<evidence type="ECO:0000256" key="2">
    <source>
        <dbReference type="SAM" id="SignalP"/>
    </source>
</evidence>
<dbReference type="GO" id="GO:0005739">
    <property type="term" value="C:mitochondrion"/>
    <property type="evidence" value="ECO:0007669"/>
    <property type="project" value="TreeGrafter"/>
</dbReference>
<evidence type="ECO:0000313" key="3">
    <source>
        <dbReference type="EMBL" id="KAF1810709.1"/>
    </source>
</evidence>
<evidence type="ECO:0000313" key="4">
    <source>
        <dbReference type="Proteomes" id="UP000504638"/>
    </source>
</evidence>
<dbReference type="RefSeq" id="XP_033532340.1">
    <property type="nucleotide sequence ID" value="XM_033683360.1"/>
</dbReference>
<dbReference type="PANTHER" id="PTHR11803:SF58">
    <property type="entry name" value="PROTEIN HMF1-RELATED"/>
    <property type="match status" value="1"/>
</dbReference>
<dbReference type="InterPro" id="IPR035959">
    <property type="entry name" value="RutC-like_sf"/>
</dbReference>
<dbReference type="SUPFAM" id="SSF55298">
    <property type="entry name" value="YjgF-like"/>
    <property type="match status" value="1"/>
</dbReference>
<dbReference type="InterPro" id="IPR006175">
    <property type="entry name" value="YjgF/YER057c/UK114"/>
</dbReference>
<sequence length="145" mass="15258">MKLISIFATCLAVAGTACAYNATGPVTYLGSQSKLLSGGATAQGLVYTSGTTPSFNGSIVEGGIKNQTAQIIKNIEVVLEEAGTSLANILKCTVFLADIEDYAAMNEVYQKMLPYPKPARTALQVAKLPGDFLVEIEAIAAIPYY</sequence>
<dbReference type="Proteomes" id="UP000504638">
    <property type="component" value="Unplaced"/>
</dbReference>
<keyword evidence="4" id="KW-1185">Reference proteome</keyword>
<dbReference type="Pfam" id="PF01042">
    <property type="entry name" value="Ribonuc_L-PSP"/>
    <property type="match status" value="1"/>
</dbReference>
<dbReference type="PROSITE" id="PS51257">
    <property type="entry name" value="PROKAR_LIPOPROTEIN"/>
    <property type="match status" value="1"/>
</dbReference>
<name>A0A6G1FYS3_9PEZI</name>
<dbReference type="Gene3D" id="3.30.1330.40">
    <property type="entry name" value="RutC-like"/>
    <property type="match status" value="1"/>
</dbReference>
<evidence type="ECO:0000313" key="5">
    <source>
        <dbReference type="RefSeq" id="XP_033532340.1"/>
    </source>
</evidence>
<dbReference type="GO" id="GO:0019239">
    <property type="term" value="F:deaminase activity"/>
    <property type="evidence" value="ECO:0007669"/>
    <property type="project" value="TreeGrafter"/>
</dbReference>
<dbReference type="GeneID" id="54423930"/>
<organism evidence="3">
    <name type="scientific">Eremomyces bilateralis CBS 781.70</name>
    <dbReference type="NCBI Taxonomy" id="1392243"/>
    <lineage>
        <taxon>Eukaryota</taxon>
        <taxon>Fungi</taxon>
        <taxon>Dikarya</taxon>
        <taxon>Ascomycota</taxon>
        <taxon>Pezizomycotina</taxon>
        <taxon>Dothideomycetes</taxon>
        <taxon>Dothideomycetes incertae sedis</taxon>
        <taxon>Eremomycetales</taxon>
        <taxon>Eremomycetaceae</taxon>
        <taxon>Eremomyces</taxon>
    </lineage>
</organism>
<evidence type="ECO:0000256" key="1">
    <source>
        <dbReference type="ARBA" id="ARBA00010552"/>
    </source>
</evidence>
<protein>
    <submittedName>
        <fullName evidence="3 5">Endoribonuclease L-PSP</fullName>
    </submittedName>
</protein>
<dbReference type="PANTHER" id="PTHR11803">
    <property type="entry name" value="2-IMINOBUTANOATE/2-IMINOPROPANOATE DEAMINASE RIDA"/>
    <property type="match status" value="1"/>
</dbReference>
<dbReference type="CDD" id="cd00448">
    <property type="entry name" value="YjgF_YER057c_UK114_family"/>
    <property type="match status" value="1"/>
</dbReference>